<dbReference type="SUPFAM" id="SSF50998">
    <property type="entry name" value="Quinoprotein alcohol dehydrogenase-like"/>
    <property type="match status" value="1"/>
</dbReference>
<keyword evidence="2" id="KW-0677">Repeat</keyword>
<proteinExistence type="predicted"/>
<gene>
    <name evidence="4" type="primary">PWP2_2</name>
    <name evidence="4" type="ORF">P7K49_032458</name>
</gene>
<keyword evidence="1 3" id="KW-0853">WD repeat</keyword>
<reference evidence="4 5" key="1">
    <citation type="submission" date="2023-05" db="EMBL/GenBank/DDBJ databases">
        <title>B98-5 Cell Line De Novo Hybrid Assembly: An Optical Mapping Approach.</title>
        <authorList>
            <person name="Kananen K."/>
            <person name="Auerbach J.A."/>
            <person name="Kautto E."/>
            <person name="Blachly J.S."/>
        </authorList>
    </citation>
    <scope>NUCLEOTIDE SEQUENCE [LARGE SCALE GENOMIC DNA]</scope>
    <source>
        <strain evidence="4">B95-8</strain>
        <tissue evidence="4">Cell line</tissue>
    </source>
</reference>
<evidence type="ECO:0000313" key="4">
    <source>
        <dbReference type="EMBL" id="KAK2089792.1"/>
    </source>
</evidence>
<name>A0ABQ9TYA6_SAGOE</name>
<dbReference type="Gene3D" id="2.130.10.10">
    <property type="entry name" value="YVTN repeat-like/Quinoprotein amine dehydrogenase"/>
    <property type="match status" value="1"/>
</dbReference>
<organism evidence="4 5">
    <name type="scientific">Saguinus oedipus</name>
    <name type="common">Cotton-top tamarin</name>
    <name type="synonym">Oedipomidas oedipus</name>
    <dbReference type="NCBI Taxonomy" id="9490"/>
    <lineage>
        <taxon>Eukaryota</taxon>
        <taxon>Metazoa</taxon>
        <taxon>Chordata</taxon>
        <taxon>Craniata</taxon>
        <taxon>Vertebrata</taxon>
        <taxon>Euteleostomi</taxon>
        <taxon>Mammalia</taxon>
        <taxon>Eutheria</taxon>
        <taxon>Euarchontoglires</taxon>
        <taxon>Primates</taxon>
        <taxon>Haplorrhini</taxon>
        <taxon>Platyrrhini</taxon>
        <taxon>Cebidae</taxon>
        <taxon>Callitrichinae</taxon>
        <taxon>Saguinus</taxon>
    </lineage>
</organism>
<dbReference type="InterPro" id="IPR011047">
    <property type="entry name" value="Quinoprotein_ADH-like_sf"/>
</dbReference>
<evidence type="ECO:0000256" key="1">
    <source>
        <dbReference type="ARBA" id="ARBA00022574"/>
    </source>
</evidence>
<evidence type="ECO:0000256" key="3">
    <source>
        <dbReference type="PROSITE-ProRule" id="PRU00221"/>
    </source>
</evidence>
<dbReference type="Pfam" id="PF00400">
    <property type="entry name" value="WD40"/>
    <property type="match status" value="1"/>
</dbReference>
<dbReference type="PANTHER" id="PTHR19858">
    <property type="entry name" value="WD40 REPEAT PROTEIN"/>
    <property type="match status" value="1"/>
</dbReference>
<dbReference type="InterPro" id="IPR015943">
    <property type="entry name" value="WD40/YVTN_repeat-like_dom_sf"/>
</dbReference>
<comment type="caution">
    <text evidence="4">The sequence shown here is derived from an EMBL/GenBank/DDBJ whole genome shotgun (WGS) entry which is preliminary data.</text>
</comment>
<dbReference type="PROSITE" id="PS00678">
    <property type="entry name" value="WD_REPEATS_1"/>
    <property type="match status" value="1"/>
</dbReference>
<dbReference type="Proteomes" id="UP001266305">
    <property type="component" value="Unassembled WGS sequence"/>
</dbReference>
<dbReference type="InterPro" id="IPR019775">
    <property type="entry name" value="WD40_repeat_CS"/>
</dbReference>
<feature type="repeat" description="WD" evidence="3">
    <location>
        <begin position="60"/>
        <end position="93"/>
    </location>
</feature>
<evidence type="ECO:0000256" key="2">
    <source>
        <dbReference type="ARBA" id="ARBA00022737"/>
    </source>
</evidence>
<dbReference type="InterPro" id="IPR001680">
    <property type="entry name" value="WD40_rpt"/>
</dbReference>
<dbReference type="SMART" id="SM00320">
    <property type="entry name" value="WD40"/>
    <property type="match status" value="2"/>
</dbReference>
<dbReference type="PROSITE" id="PS50082">
    <property type="entry name" value="WD_REPEATS_2"/>
    <property type="match status" value="1"/>
</dbReference>
<sequence length="147" mass="15974">MLTLALLCRYRNFRTFTSPRPTQFSCVAVDASGEIVSAGAQDSFEIFVWSMQTGRLLDVLSGHEGPVSGLCFNPMKSILASASWDKTVRLWDMFDSWRTKETLALTSDGEHQAVGRSGGLGTGCHTHRPVPSCGFGANFLVGRVGRS</sequence>
<protein>
    <submittedName>
        <fullName evidence="4">U3 snoRNP protein</fullName>
    </submittedName>
</protein>
<evidence type="ECO:0000313" key="5">
    <source>
        <dbReference type="Proteomes" id="UP001266305"/>
    </source>
</evidence>
<dbReference type="PANTHER" id="PTHR19858:SF0">
    <property type="entry name" value="PERIODIC TRYPTOPHAN PROTEIN 2 HOMOLOG"/>
    <property type="match status" value="1"/>
</dbReference>
<keyword evidence="5" id="KW-1185">Reference proteome</keyword>
<dbReference type="EMBL" id="JASSZA010000018">
    <property type="protein sequence ID" value="KAK2089792.1"/>
    <property type="molecule type" value="Genomic_DNA"/>
</dbReference>
<dbReference type="InterPro" id="IPR027145">
    <property type="entry name" value="PWP2"/>
</dbReference>
<dbReference type="PROSITE" id="PS50294">
    <property type="entry name" value="WD_REPEATS_REGION"/>
    <property type="match status" value="1"/>
</dbReference>
<accession>A0ABQ9TYA6</accession>